<evidence type="ECO:0000313" key="8">
    <source>
        <dbReference type="WBParaSite" id="TREG1_17600.2"/>
    </source>
</evidence>
<keyword evidence="4" id="KW-0520">NAD</keyword>
<dbReference type="PANTHER" id="PTHR14453">
    <property type="entry name" value="PARP/ZINC FINGER CCCH TYPE DOMAIN CONTAINING PROTEIN"/>
    <property type="match status" value="1"/>
</dbReference>
<evidence type="ECO:0000256" key="2">
    <source>
        <dbReference type="ARBA" id="ARBA00022676"/>
    </source>
</evidence>
<feature type="domain" description="Macro" evidence="6">
    <location>
        <begin position="1"/>
        <end position="184"/>
    </location>
</feature>
<dbReference type="Pfam" id="PF01661">
    <property type="entry name" value="Macro"/>
    <property type="match status" value="1"/>
</dbReference>
<dbReference type="GO" id="GO:0010629">
    <property type="term" value="P:negative regulation of gene expression"/>
    <property type="evidence" value="ECO:0007669"/>
    <property type="project" value="TreeGrafter"/>
</dbReference>
<dbReference type="WBParaSite" id="TREG1_17600.2">
    <property type="protein sequence ID" value="TREG1_17600.2"/>
    <property type="gene ID" value="TREG1_17600"/>
</dbReference>
<name>A0AA85JFC0_TRIRE</name>
<organism evidence="7 8">
    <name type="scientific">Trichobilharzia regenti</name>
    <name type="common">Nasal bird schistosome</name>
    <dbReference type="NCBI Taxonomy" id="157069"/>
    <lineage>
        <taxon>Eukaryota</taxon>
        <taxon>Metazoa</taxon>
        <taxon>Spiralia</taxon>
        <taxon>Lophotrochozoa</taxon>
        <taxon>Platyhelminthes</taxon>
        <taxon>Trematoda</taxon>
        <taxon>Digenea</taxon>
        <taxon>Strigeidida</taxon>
        <taxon>Schistosomatoidea</taxon>
        <taxon>Schistosomatidae</taxon>
        <taxon>Trichobilharzia</taxon>
    </lineage>
</organism>
<comment type="subcellular location">
    <subcellularLocation>
        <location evidence="1">Nucleus</location>
    </subcellularLocation>
</comment>
<proteinExistence type="predicted"/>
<dbReference type="InterPro" id="IPR002589">
    <property type="entry name" value="Macro_dom"/>
</dbReference>
<keyword evidence="7" id="KW-1185">Reference proteome</keyword>
<dbReference type="Proteomes" id="UP000050795">
    <property type="component" value="Unassembled WGS sequence"/>
</dbReference>
<sequence length="184" mass="20242">MSEKIISKTVIRVLNGDITKVHADAVVHPTSSRISFHGIIGSTLLSKGGSALENAVRSCIQNEGFPTYLEVRKTPAFNIGAQWILHCYSPTWRQNSNCIESDLSVAVMNCLKLCESERFCSVAFPSIGSGKAGVPKQLAAQTILQTLKNYVDARSGNTSLKVIYFVLYDRESIVVYTTELNRLI</sequence>
<protein>
    <recommendedName>
        <fullName evidence="6">Macro domain-containing protein</fullName>
    </recommendedName>
</protein>
<dbReference type="PANTHER" id="PTHR14453:SF67">
    <property type="entry name" value="POLY [ADP-RIBOSE] POLYMERASE"/>
    <property type="match status" value="1"/>
</dbReference>
<dbReference type="PROSITE" id="PS51154">
    <property type="entry name" value="MACRO"/>
    <property type="match status" value="1"/>
</dbReference>
<dbReference type="GO" id="GO:0005634">
    <property type="term" value="C:nucleus"/>
    <property type="evidence" value="ECO:0007669"/>
    <property type="project" value="UniProtKB-SubCell"/>
</dbReference>
<dbReference type="InterPro" id="IPR052056">
    <property type="entry name" value="Mono-ARTD/PARP"/>
</dbReference>
<reference evidence="8" key="2">
    <citation type="submission" date="2023-11" db="UniProtKB">
        <authorList>
            <consortium name="WormBaseParasite"/>
        </authorList>
    </citation>
    <scope>IDENTIFICATION</scope>
</reference>
<dbReference type="SMART" id="SM00506">
    <property type="entry name" value="A1pp"/>
    <property type="match status" value="1"/>
</dbReference>
<dbReference type="InterPro" id="IPR043472">
    <property type="entry name" value="Macro_dom-like"/>
</dbReference>
<keyword evidence="3" id="KW-0808">Transferase</keyword>
<dbReference type="GO" id="GO:0003714">
    <property type="term" value="F:transcription corepressor activity"/>
    <property type="evidence" value="ECO:0007669"/>
    <property type="project" value="TreeGrafter"/>
</dbReference>
<dbReference type="GO" id="GO:0005737">
    <property type="term" value="C:cytoplasm"/>
    <property type="evidence" value="ECO:0007669"/>
    <property type="project" value="TreeGrafter"/>
</dbReference>
<reference evidence="7" key="1">
    <citation type="submission" date="2022-06" db="EMBL/GenBank/DDBJ databases">
        <authorList>
            <person name="Berger JAMES D."/>
            <person name="Berger JAMES D."/>
        </authorList>
    </citation>
    <scope>NUCLEOTIDE SEQUENCE [LARGE SCALE GENOMIC DNA]</scope>
</reference>
<evidence type="ECO:0000256" key="4">
    <source>
        <dbReference type="ARBA" id="ARBA00023027"/>
    </source>
</evidence>
<keyword evidence="5" id="KW-0539">Nucleus</keyword>
<evidence type="ECO:0000313" key="7">
    <source>
        <dbReference type="Proteomes" id="UP000050795"/>
    </source>
</evidence>
<dbReference type="GO" id="GO:0016757">
    <property type="term" value="F:glycosyltransferase activity"/>
    <property type="evidence" value="ECO:0007669"/>
    <property type="project" value="UniProtKB-KW"/>
</dbReference>
<dbReference type="AlphaFoldDB" id="A0AA85JFC0"/>
<accession>A0AA85JFC0</accession>
<keyword evidence="2" id="KW-0328">Glycosyltransferase</keyword>
<dbReference type="SUPFAM" id="SSF52949">
    <property type="entry name" value="Macro domain-like"/>
    <property type="match status" value="1"/>
</dbReference>
<dbReference type="Gene3D" id="3.40.220.10">
    <property type="entry name" value="Leucine Aminopeptidase, subunit E, domain 1"/>
    <property type="match status" value="1"/>
</dbReference>
<evidence type="ECO:0000256" key="3">
    <source>
        <dbReference type="ARBA" id="ARBA00022679"/>
    </source>
</evidence>
<evidence type="ECO:0000256" key="5">
    <source>
        <dbReference type="ARBA" id="ARBA00023242"/>
    </source>
</evidence>
<evidence type="ECO:0000256" key="1">
    <source>
        <dbReference type="ARBA" id="ARBA00004123"/>
    </source>
</evidence>
<evidence type="ECO:0000259" key="6">
    <source>
        <dbReference type="PROSITE" id="PS51154"/>
    </source>
</evidence>